<sequence length="134" mass="15251">MKRILTTLSSFGLITTIGASVVACKNDNSTLLSKKVEDTNSNKEKEKEAEKEKQKATLKSQIAVLKEAENKAEKLLKQIKEGKEKAEKVTNEEEKKKIKQHLDNLTQQKNNVERELETTKITIKELETRLKALE</sequence>
<gene>
    <name evidence="2" type="ORF">MFERI14822_00382</name>
</gene>
<evidence type="ECO:0000313" key="2">
    <source>
        <dbReference type="EMBL" id="WFQ92594.1"/>
    </source>
</evidence>
<dbReference type="AlphaFoldDB" id="A0AAX3TEW4"/>
<dbReference type="Proteomes" id="UP001178743">
    <property type="component" value="Chromosome"/>
</dbReference>
<evidence type="ECO:0008006" key="4">
    <source>
        <dbReference type="Google" id="ProtNLM"/>
    </source>
</evidence>
<reference evidence="2" key="1">
    <citation type="submission" date="2022-06" db="EMBL/GenBank/DDBJ databases">
        <title>Comparative genomic analysis of Mycoplasma feriruminatoris and the Mycoplasma mycoides cluster.</title>
        <authorList>
            <person name="Baby V."/>
            <person name="Ambroset C."/>
            <person name="Gaurivaud P."/>
            <person name="Boury C."/>
            <person name="Guichoux E."/>
            <person name="Lartigue C."/>
            <person name="Tardy F."/>
            <person name="Sirand-Pugnet P."/>
        </authorList>
    </citation>
    <scope>NUCLEOTIDE SEQUENCE</scope>
    <source>
        <strain evidence="2">L14822</strain>
    </source>
</reference>
<dbReference type="InterPro" id="IPR054816">
    <property type="entry name" value="Lipoprotein_mollicutes-type_CS"/>
</dbReference>
<dbReference type="PROSITE" id="PS51257">
    <property type="entry name" value="PROKAR_LIPOPROTEIN"/>
    <property type="match status" value="1"/>
</dbReference>
<feature type="compositionally biased region" description="Basic and acidic residues" evidence="1">
    <location>
        <begin position="35"/>
        <end position="55"/>
    </location>
</feature>
<name>A0AAX3TEW4_9MOLU</name>
<protein>
    <recommendedName>
        <fullName evidence="4">Lipoprotein</fullName>
    </recommendedName>
</protein>
<organism evidence="2 3">
    <name type="scientific">Mycoplasma feriruminatoris</name>
    <dbReference type="NCBI Taxonomy" id="1179777"/>
    <lineage>
        <taxon>Bacteria</taxon>
        <taxon>Bacillati</taxon>
        <taxon>Mycoplasmatota</taxon>
        <taxon>Mollicutes</taxon>
        <taxon>Mycoplasmataceae</taxon>
        <taxon>Mycoplasma</taxon>
    </lineage>
</organism>
<accession>A0AAX3TEW4</accession>
<evidence type="ECO:0000313" key="3">
    <source>
        <dbReference type="Proteomes" id="UP001178743"/>
    </source>
</evidence>
<feature type="region of interest" description="Disordered" evidence="1">
    <location>
        <begin position="35"/>
        <end position="56"/>
    </location>
</feature>
<proteinExistence type="predicted"/>
<dbReference type="RefSeq" id="WP_278307700.1">
    <property type="nucleotide sequence ID" value="NZ_CP104008.1"/>
</dbReference>
<dbReference type="NCBIfam" id="NF038029">
    <property type="entry name" value="LP_plasma"/>
    <property type="match status" value="1"/>
</dbReference>
<evidence type="ECO:0000256" key="1">
    <source>
        <dbReference type="SAM" id="MobiDB-lite"/>
    </source>
</evidence>
<dbReference type="EMBL" id="CP104008">
    <property type="protein sequence ID" value="WFQ92594.1"/>
    <property type="molecule type" value="Genomic_DNA"/>
</dbReference>
<dbReference type="NCBIfam" id="NF045726">
    <property type="entry name" value="XXplasma_LP"/>
    <property type="match status" value="1"/>
</dbReference>